<dbReference type="Pfam" id="PF00528">
    <property type="entry name" value="BPD_transp_1"/>
    <property type="match status" value="1"/>
</dbReference>
<dbReference type="EMBL" id="JANFZH010000044">
    <property type="protein sequence ID" value="MCQ4841319.1"/>
    <property type="molecule type" value="Genomic_DNA"/>
</dbReference>
<keyword evidence="4 7" id="KW-0812">Transmembrane</keyword>
<proteinExistence type="inferred from homology"/>
<comment type="caution">
    <text evidence="9">The sequence shown here is derived from an EMBL/GenBank/DDBJ whole genome shotgun (WGS) entry which is preliminary data.</text>
</comment>
<evidence type="ECO:0000259" key="8">
    <source>
        <dbReference type="PROSITE" id="PS50928"/>
    </source>
</evidence>
<dbReference type="PANTHER" id="PTHR43227">
    <property type="entry name" value="BLL4140 PROTEIN"/>
    <property type="match status" value="1"/>
</dbReference>
<dbReference type="CDD" id="cd06261">
    <property type="entry name" value="TM_PBP2"/>
    <property type="match status" value="1"/>
</dbReference>
<feature type="transmembrane region" description="Helical" evidence="7">
    <location>
        <begin position="275"/>
        <end position="299"/>
    </location>
</feature>
<name>A0ABT1S2Z2_9FIRM</name>
<evidence type="ECO:0000256" key="5">
    <source>
        <dbReference type="ARBA" id="ARBA00022989"/>
    </source>
</evidence>
<evidence type="ECO:0000256" key="4">
    <source>
        <dbReference type="ARBA" id="ARBA00022692"/>
    </source>
</evidence>
<feature type="transmembrane region" description="Helical" evidence="7">
    <location>
        <begin position="85"/>
        <end position="106"/>
    </location>
</feature>
<keyword evidence="5 7" id="KW-1133">Transmembrane helix</keyword>
<dbReference type="Proteomes" id="UP001524473">
    <property type="component" value="Unassembled WGS sequence"/>
</dbReference>
<comment type="subcellular location">
    <subcellularLocation>
        <location evidence="1 7">Cell membrane</location>
        <topology evidence="1 7">Multi-pass membrane protein</topology>
    </subcellularLocation>
</comment>
<dbReference type="InterPro" id="IPR050809">
    <property type="entry name" value="UgpAE/MalFG_permease"/>
</dbReference>
<evidence type="ECO:0000256" key="6">
    <source>
        <dbReference type="ARBA" id="ARBA00023136"/>
    </source>
</evidence>
<keyword evidence="6 7" id="KW-0472">Membrane</keyword>
<protein>
    <submittedName>
        <fullName evidence="9">ABC transporter permease subunit</fullName>
    </submittedName>
</protein>
<dbReference type="Gene3D" id="1.10.3720.10">
    <property type="entry name" value="MetI-like"/>
    <property type="match status" value="1"/>
</dbReference>
<feature type="transmembrane region" description="Helical" evidence="7">
    <location>
        <begin position="118"/>
        <end position="140"/>
    </location>
</feature>
<evidence type="ECO:0000256" key="1">
    <source>
        <dbReference type="ARBA" id="ARBA00004651"/>
    </source>
</evidence>
<evidence type="ECO:0000313" key="9">
    <source>
        <dbReference type="EMBL" id="MCQ4841319.1"/>
    </source>
</evidence>
<evidence type="ECO:0000256" key="2">
    <source>
        <dbReference type="ARBA" id="ARBA00022448"/>
    </source>
</evidence>
<feature type="transmembrane region" description="Helical" evidence="7">
    <location>
        <begin position="216"/>
        <end position="239"/>
    </location>
</feature>
<dbReference type="GeneID" id="90531250"/>
<keyword evidence="3" id="KW-1003">Cell membrane</keyword>
<keyword evidence="10" id="KW-1185">Reference proteome</keyword>
<dbReference type="PROSITE" id="PS50928">
    <property type="entry name" value="ABC_TM1"/>
    <property type="match status" value="1"/>
</dbReference>
<evidence type="ECO:0000256" key="7">
    <source>
        <dbReference type="RuleBase" id="RU363032"/>
    </source>
</evidence>
<evidence type="ECO:0000256" key="3">
    <source>
        <dbReference type="ARBA" id="ARBA00022475"/>
    </source>
</evidence>
<dbReference type="RefSeq" id="WP_066860742.1">
    <property type="nucleotide sequence ID" value="NZ_CABKVV010000010.1"/>
</dbReference>
<dbReference type="InterPro" id="IPR000515">
    <property type="entry name" value="MetI-like"/>
</dbReference>
<feature type="transmembrane region" description="Helical" evidence="7">
    <location>
        <begin position="178"/>
        <end position="196"/>
    </location>
</feature>
<dbReference type="InterPro" id="IPR035906">
    <property type="entry name" value="MetI-like_sf"/>
</dbReference>
<dbReference type="PANTHER" id="PTHR43227:SF11">
    <property type="entry name" value="BLL4140 PROTEIN"/>
    <property type="match status" value="1"/>
</dbReference>
<dbReference type="SUPFAM" id="SSF161098">
    <property type="entry name" value="MetI-like"/>
    <property type="match status" value="1"/>
</dbReference>
<accession>A0ABT1S2Z2</accession>
<reference evidence="9 10" key="1">
    <citation type="submission" date="2022-06" db="EMBL/GenBank/DDBJ databases">
        <title>Isolation of gut microbiota from human fecal samples.</title>
        <authorList>
            <person name="Pamer E.G."/>
            <person name="Barat B."/>
            <person name="Waligurski E."/>
            <person name="Medina S."/>
            <person name="Paddock L."/>
            <person name="Mostad J."/>
        </authorList>
    </citation>
    <scope>NUCLEOTIDE SEQUENCE [LARGE SCALE GENOMIC DNA]</scope>
    <source>
        <strain evidence="9 10">DFI.9.73</strain>
    </source>
</reference>
<feature type="domain" description="ABC transmembrane type-1" evidence="8">
    <location>
        <begin position="81"/>
        <end position="296"/>
    </location>
</feature>
<evidence type="ECO:0000313" key="10">
    <source>
        <dbReference type="Proteomes" id="UP001524473"/>
    </source>
</evidence>
<gene>
    <name evidence="9" type="ORF">NE695_15500</name>
</gene>
<organism evidence="9 10">
    <name type="scientific">Neglectibacter timonensis</name>
    <dbReference type="NCBI Taxonomy" id="1776382"/>
    <lineage>
        <taxon>Bacteria</taxon>
        <taxon>Bacillati</taxon>
        <taxon>Bacillota</taxon>
        <taxon>Clostridia</taxon>
        <taxon>Eubacteriales</taxon>
        <taxon>Oscillospiraceae</taxon>
        <taxon>Neglectibacter</taxon>
    </lineage>
</organism>
<sequence>MRSNKKAFGLRPWMQMKKSRQLYLLLLIPLAYIILFCYVPMYGATLAFKEFNPAAGILGSSWVGLKHFARFFNSPSCWSVIKNTFVLGALNLIISLPFPIILAISLNECKHRLINKTVQMVTYAPYFISTVIMVALLMQWSSINGGLFNNILGLFGRDPVNLFGDAKYFRPVYILSNIWQFTGFNSIIYLAALSSVDVSMYEAAKVDGASKLQKIWFIDLPSILPTIIILLILNAGQIMNLGFDKVYLMQNQLNVQVSEIIATYTYKVGLLDLDFSYSTAIGLLNSVVNVILLFSVNLFSRKISENSLW</sequence>
<keyword evidence="2 7" id="KW-0813">Transport</keyword>
<feature type="transmembrane region" description="Helical" evidence="7">
    <location>
        <begin position="21"/>
        <end position="41"/>
    </location>
</feature>
<comment type="similarity">
    <text evidence="7">Belongs to the binding-protein-dependent transport system permease family.</text>
</comment>